<dbReference type="GO" id="GO:0005524">
    <property type="term" value="F:ATP binding"/>
    <property type="evidence" value="ECO:0007669"/>
    <property type="project" value="InterPro"/>
</dbReference>
<keyword evidence="1" id="KW-0720">Serine protease</keyword>
<dbReference type="Pfam" id="PF05362">
    <property type="entry name" value="Lon_C"/>
    <property type="match status" value="1"/>
</dbReference>
<evidence type="ECO:0000256" key="1">
    <source>
        <dbReference type="PROSITE-ProRule" id="PRU01122"/>
    </source>
</evidence>
<dbReference type="Proteomes" id="UP000249522">
    <property type="component" value="Unassembled WGS sequence"/>
</dbReference>
<dbReference type="SUPFAM" id="SSF50156">
    <property type="entry name" value="PDZ domain-like"/>
    <property type="match status" value="1"/>
</dbReference>
<organism evidence="3 4">
    <name type="scientific">Paenibacillus sambharensis</name>
    <dbReference type="NCBI Taxonomy" id="1803190"/>
    <lineage>
        <taxon>Bacteria</taxon>
        <taxon>Bacillati</taxon>
        <taxon>Bacillota</taxon>
        <taxon>Bacilli</taxon>
        <taxon>Bacillales</taxon>
        <taxon>Paenibacillaceae</taxon>
        <taxon>Paenibacillus</taxon>
    </lineage>
</organism>
<dbReference type="GO" id="GO:0004252">
    <property type="term" value="F:serine-type endopeptidase activity"/>
    <property type="evidence" value="ECO:0007669"/>
    <property type="project" value="UniProtKB-UniRule"/>
</dbReference>
<sequence length="367" mass="38711">MYADKRGFRPDMKGKAAVSRFKYRRPAAALPLKWALAAAVLMIVLLYVPAPYLVAQPGPAQEAAPLVHVGEEAGERDGGFLVMTVYMAGRSNYWMVLQSLWRKDLEAYPRNEILQGGTMDDYAQRMHVLMDHSQSSAVEAAYRQAGISYAIGTKAIVITDPGDGTGFAPGDRITEVDGTALTDAGQLLELLKDKAGEDGQQPWRIAVERGGVSARVEVPKGGSAQGNSLDEQDLPRLLGVDELTVVKAIVPEDPAHQVEIKAGEVAGPSAGLAFALEIYDRLTGGELAEGRKIAATGTISPDGSVGAIGGAALKVIAAQRAGAQMFLVPKGNYKEAARQAEATGTSMVIIPVATLAEALEGLKGNGF</sequence>
<keyword evidence="1" id="KW-0378">Hydrolase</keyword>
<reference evidence="3 4" key="1">
    <citation type="submission" date="2018-06" db="EMBL/GenBank/DDBJ databases">
        <title>Paenibacillus imtechensis sp. nov.</title>
        <authorList>
            <person name="Pinnaka A.K."/>
            <person name="Singh H."/>
            <person name="Kaur M."/>
        </authorList>
    </citation>
    <scope>NUCLEOTIDE SEQUENCE [LARGE SCALE GENOMIC DNA]</scope>
    <source>
        <strain evidence="3 4">SMB1</strain>
    </source>
</reference>
<comment type="caution">
    <text evidence="3">The sequence shown here is derived from an EMBL/GenBank/DDBJ whole genome shotgun (WGS) entry which is preliminary data.</text>
</comment>
<evidence type="ECO:0000313" key="3">
    <source>
        <dbReference type="EMBL" id="PZD93285.1"/>
    </source>
</evidence>
<feature type="active site" evidence="1">
    <location>
        <position position="269"/>
    </location>
</feature>
<dbReference type="InterPro" id="IPR027065">
    <property type="entry name" value="Lon_Prtase"/>
</dbReference>
<dbReference type="InterPro" id="IPR014721">
    <property type="entry name" value="Ribsml_uS5_D2-typ_fold_subgr"/>
</dbReference>
<comment type="similarity">
    <text evidence="1">Belongs to the peptidase S16 family.</text>
</comment>
<feature type="active site" evidence="1">
    <location>
        <position position="314"/>
    </location>
</feature>
<dbReference type="GO" id="GO:0004176">
    <property type="term" value="F:ATP-dependent peptidase activity"/>
    <property type="evidence" value="ECO:0007669"/>
    <property type="project" value="UniProtKB-UniRule"/>
</dbReference>
<gene>
    <name evidence="3" type="ORF">DNH61_21820</name>
</gene>
<evidence type="ECO:0000259" key="2">
    <source>
        <dbReference type="PROSITE" id="PS51786"/>
    </source>
</evidence>
<keyword evidence="4" id="KW-1185">Reference proteome</keyword>
<name>A0A2W1LE02_9BACL</name>
<dbReference type="EC" id="3.4.21.53" evidence="1"/>
<dbReference type="PRINTS" id="PR00830">
    <property type="entry name" value="ENDOLAPTASE"/>
</dbReference>
<dbReference type="GO" id="GO:0006508">
    <property type="term" value="P:proteolysis"/>
    <property type="evidence" value="ECO:0007669"/>
    <property type="project" value="UniProtKB-KW"/>
</dbReference>
<accession>A0A2W1LE02</accession>
<dbReference type="Gene3D" id="3.30.230.10">
    <property type="match status" value="1"/>
</dbReference>
<dbReference type="SUPFAM" id="SSF54211">
    <property type="entry name" value="Ribosomal protein S5 domain 2-like"/>
    <property type="match status" value="1"/>
</dbReference>
<dbReference type="InterPro" id="IPR036034">
    <property type="entry name" value="PDZ_sf"/>
</dbReference>
<evidence type="ECO:0000313" key="4">
    <source>
        <dbReference type="Proteomes" id="UP000249522"/>
    </source>
</evidence>
<dbReference type="AlphaFoldDB" id="A0A2W1LE02"/>
<dbReference type="PANTHER" id="PTHR10046">
    <property type="entry name" value="ATP DEPENDENT LON PROTEASE FAMILY MEMBER"/>
    <property type="match status" value="1"/>
</dbReference>
<dbReference type="OrthoDB" id="2356897at2"/>
<dbReference type="EMBL" id="QKRB01000057">
    <property type="protein sequence ID" value="PZD93285.1"/>
    <property type="molecule type" value="Genomic_DNA"/>
</dbReference>
<protein>
    <recommendedName>
        <fullName evidence="1">endopeptidase La</fullName>
        <ecNumber evidence="1">3.4.21.53</ecNumber>
    </recommendedName>
</protein>
<keyword evidence="1" id="KW-0645">Protease</keyword>
<dbReference type="Gene3D" id="2.30.42.10">
    <property type="match status" value="1"/>
</dbReference>
<dbReference type="GO" id="GO:0030163">
    <property type="term" value="P:protein catabolic process"/>
    <property type="evidence" value="ECO:0007669"/>
    <property type="project" value="InterPro"/>
</dbReference>
<dbReference type="InterPro" id="IPR020568">
    <property type="entry name" value="Ribosomal_Su5_D2-typ_SF"/>
</dbReference>
<proteinExistence type="inferred from homology"/>
<comment type="catalytic activity">
    <reaction evidence="1">
        <text>Hydrolysis of proteins in presence of ATP.</text>
        <dbReference type="EC" id="3.4.21.53"/>
    </reaction>
</comment>
<feature type="domain" description="Lon proteolytic" evidence="2">
    <location>
        <begin position="267"/>
        <end position="365"/>
    </location>
</feature>
<dbReference type="InterPro" id="IPR008269">
    <property type="entry name" value="Lon_proteolytic"/>
</dbReference>
<dbReference type="PROSITE" id="PS51786">
    <property type="entry name" value="LON_PROTEOLYTIC"/>
    <property type="match status" value="1"/>
</dbReference>